<dbReference type="GO" id="GO:0005739">
    <property type="term" value="C:mitochondrion"/>
    <property type="evidence" value="ECO:0007669"/>
    <property type="project" value="UniProtKB-SubCell"/>
</dbReference>
<evidence type="ECO:0000256" key="2">
    <source>
        <dbReference type="ARBA" id="ARBA00023128"/>
    </source>
</evidence>
<organism evidence="4 5">
    <name type="scientific">Torulaspora globosa</name>
    <dbReference type="NCBI Taxonomy" id="48254"/>
    <lineage>
        <taxon>Eukaryota</taxon>
        <taxon>Fungi</taxon>
        <taxon>Dikarya</taxon>
        <taxon>Ascomycota</taxon>
        <taxon>Saccharomycotina</taxon>
        <taxon>Saccharomycetes</taxon>
        <taxon>Saccharomycetales</taxon>
        <taxon>Saccharomycetaceae</taxon>
        <taxon>Torulaspora</taxon>
    </lineage>
</organism>
<dbReference type="SUPFAM" id="SSF89095">
    <property type="entry name" value="GatB/YqeY motif"/>
    <property type="match status" value="1"/>
</dbReference>
<dbReference type="GO" id="GO:0016884">
    <property type="term" value="F:carbon-nitrogen ligase activity, with glutamine as amido-N-donor"/>
    <property type="evidence" value="ECO:0007669"/>
    <property type="project" value="UniProtKB-UniRule"/>
</dbReference>
<protein>
    <recommendedName>
        <fullName evidence="3">Altered inheritance of mitochondria protein 41</fullName>
    </recommendedName>
</protein>
<reference evidence="4 5" key="1">
    <citation type="submission" date="2020-06" db="EMBL/GenBank/DDBJ databases">
        <title>The yeast mating-type switching endonuclease HO is a domesticated member of an unorthodox homing genetic element family.</title>
        <authorList>
            <person name="Coughlan A.Y."/>
            <person name="Lombardi L."/>
            <person name="Braun-Galleani S."/>
            <person name="Martos A.R."/>
            <person name="Galeote V."/>
            <person name="Bigey F."/>
            <person name="Dequin S."/>
            <person name="Byrne K.P."/>
            <person name="Wolfe K.H."/>
        </authorList>
    </citation>
    <scope>NUCLEOTIDE SEQUENCE [LARGE SCALE GENOMIC DNA]</scope>
    <source>
        <strain evidence="4 5">CBS764</strain>
    </source>
</reference>
<evidence type="ECO:0000313" key="5">
    <source>
        <dbReference type="Proteomes" id="UP000515788"/>
    </source>
</evidence>
<proteinExistence type="inferred from homology"/>
<evidence type="ECO:0000256" key="3">
    <source>
        <dbReference type="RuleBase" id="RU365099"/>
    </source>
</evidence>
<dbReference type="PANTHER" id="PTHR28055">
    <property type="entry name" value="ALTERED INHERITANCE OF MITOCHONDRIA PROTEIN 41, MITOCHONDRIAL"/>
    <property type="match status" value="1"/>
</dbReference>
<dbReference type="Proteomes" id="UP000515788">
    <property type="component" value="Chromosome 1"/>
</dbReference>
<evidence type="ECO:0000313" key="4">
    <source>
        <dbReference type="EMBL" id="QLL30921.1"/>
    </source>
</evidence>
<dbReference type="Pfam" id="PF09424">
    <property type="entry name" value="YqeY"/>
    <property type="match status" value="1"/>
</dbReference>
<accession>A0A7G3ZBN5</accession>
<name>A0A7G3ZBN5_9SACH</name>
<dbReference type="InterPro" id="IPR042184">
    <property type="entry name" value="YqeY/Aim41_N"/>
</dbReference>
<comment type="similarity">
    <text evidence="1 3">Belongs to the AIM41 family.</text>
</comment>
<evidence type="ECO:0000256" key="1">
    <source>
        <dbReference type="ARBA" id="ARBA00007538"/>
    </source>
</evidence>
<dbReference type="Gene3D" id="1.10.1510.10">
    <property type="entry name" value="Uncharacterised protein YqeY/AIM41 PF09424, N-terminal domain"/>
    <property type="match status" value="1"/>
</dbReference>
<sequence length="181" mass="20630">MFRSVIWLVPRSRLAARFASNATYNAALASLKKDLKQAMISKDDVKKTTIRSLLSSIKNKEIDSKGEELNEFSLSEIYAKLINQRTDSIDEFLKNGREDLVAKERQELAIIKSYLHELPVASKEEVDTKVAELLKSFREATPDLQLKQIFGKIDWETLPAEWKASPKTIKSSIVGQFKQNQ</sequence>
<keyword evidence="5" id="KW-1185">Reference proteome</keyword>
<dbReference type="AlphaFoldDB" id="A0A7G3ZBN5"/>
<dbReference type="InterPro" id="IPR003789">
    <property type="entry name" value="Asn/Gln_tRNA_amidoTrase-B-like"/>
</dbReference>
<dbReference type="InterPro" id="IPR019004">
    <property type="entry name" value="YqeY/Aim41"/>
</dbReference>
<dbReference type="EMBL" id="CP059246">
    <property type="protein sequence ID" value="QLL30921.1"/>
    <property type="molecule type" value="Genomic_DNA"/>
</dbReference>
<dbReference type="PANTHER" id="PTHR28055:SF1">
    <property type="entry name" value="ALTERED INHERITANCE OF MITOCHONDRIA PROTEIN 41, MITOCHONDRIAL"/>
    <property type="match status" value="1"/>
</dbReference>
<dbReference type="OrthoDB" id="538640at2759"/>
<gene>
    <name evidence="3" type="primary">AIM41</name>
    <name evidence="4" type="ORF">HG536_0A07360</name>
</gene>
<comment type="subcellular location">
    <subcellularLocation>
        <location evidence="3">Mitochondrion</location>
    </subcellularLocation>
</comment>
<keyword evidence="2 3" id="KW-0496">Mitochondrion</keyword>